<dbReference type="Pfam" id="PF01575">
    <property type="entry name" value="MaoC_dehydratas"/>
    <property type="match status" value="1"/>
</dbReference>
<dbReference type="PANTHER" id="PTHR42993:SF1">
    <property type="entry name" value="MAOC-LIKE DEHYDRATASE DOMAIN-CONTAINING PROTEIN"/>
    <property type="match status" value="1"/>
</dbReference>
<reference evidence="2 3" key="1">
    <citation type="submission" date="2019-03" db="EMBL/GenBank/DDBJ databases">
        <title>Genomic Encyclopedia of Type Strains, Phase IV (KMG-IV): sequencing the most valuable type-strain genomes for metagenomic binning, comparative biology and taxonomic classification.</title>
        <authorList>
            <person name="Goeker M."/>
        </authorList>
    </citation>
    <scope>NUCLEOTIDE SEQUENCE [LARGE SCALE GENOMIC DNA]</scope>
    <source>
        <strain evidence="2 3">DSM 15264</strain>
    </source>
</reference>
<dbReference type="InterPro" id="IPR029069">
    <property type="entry name" value="HotDog_dom_sf"/>
</dbReference>
<dbReference type="CDD" id="cd03450">
    <property type="entry name" value="NodN"/>
    <property type="match status" value="1"/>
</dbReference>
<dbReference type="AlphaFoldDB" id="A0AA46DGB4"/>
<proteinExistence type="predicted"/>
<dbReference type="EMBL" id="SLXF01000002">
    <property type="protein sequence ID" value="TCP08820.1"/>
    <property type="molecule type" value="Genomic_DNA"/>
</dbReference>
<dbReference type="Proteomes" id="UP000294772">
    <property type="component" value="Unassembled WGS sequence"/>
</dbReference>
<sequence length="151" mass="16700">MRIFEHLHDLAPLVGASLGTSDWIEIDQARIDQFADATGDHQWIHVDPERAKAGPFGTTVAHGFLTLSLMPVFFATAFDVRNTRMGINYGLNRVRFPAPVPVGSRLRAHFKLLGYEPVDDGGVQLTIEVTVEREGSAKPVCVAESVTRRYP</sequence>
<evidence type="ECO:0000313" key="3">
    <source>
        <dbReference type="Proteomes" id="UP000294772"/>
    </source>
</evidence>
<protein>
    <submittedName>
        <fullName evidence="2">Acyl dehydratase</fullName>
    </submittedName>
</protein>
<evidence type="ECO:0000259" key="1">
    <source>
        <dbReference type="Pfam" id="PF01575"/>
    </source>
</evidence>
<dbReference type="SUPFAM" id="SSF54637">
    <property type="entry name" value="Thioesterase/thiol ester dehydrase-isomerase"/>
    <property type="match status" value="1"/>
</dbReference>
<dbReference type="InterPro" id="IPR039375">
    <property type="entry name" value="NodN-like"/>
</dbReference>
<comment type="caution">
    <text evidence="2">The sequence shown here is derived from an EMBL/GenBank/DDBJ whole genome shotgun (WGS) entry which is preliminary data.</text>
</comment>
<organism evidence="2 3">
    <name type="scientific">Caldimonas thermodepolymerans</name>
    <dbReference type="NCBI Taxonomy" id="215580"/>
    <lineage>
        <taxon>Bacteria</taxon>
        <taxon>Pseudomonadati</taxon>
        <taxon>Pseudomonadota</taxon>
        <taxon>Betaproteobacteria</taxon>
        <taxon>Burkholderiales</taxon>
        <taxon>Sphaerotilaceae</taxon>
        <taxon>Caldimonas</taxon>
    </lineage>
</organism>
<accession>A0AA46DGB4</accession>
<feature type="domain" description="MaoC-like" evidence="1">
    <location>
        <begin position="13"/>
        <end position="130"/>
    </location>
</feature>
<evidence type="ECO:0000313" key="2">
    <source>
        <dbReference type="EMBL" id="TCP08820.1"/>
    </source>
</evidence>
<gene>
    <name evidence="2" type="ORF">EV676_102328</name>
</gene>
<dbReference type="RefSeq" id="WP_132763807.1">
    <property type="nucleotide sequence ID" value="NZ_CALFFA010000024.1"/>
</dbReference>
<dbReference type="PANTHER" id="PTHR42993">
    <property type="entry name" value="MAOC-LIKE DEHYDRATASE DOMAIN-CONTAINING PROTEIN"/>
    <property type="match status" value="1"/>
</dbReference>
<dbReference type="Gene3D" id="3.10.129.10">
    <property type="entry name" value="Hotdog Thioesterase"/>
    <property type="match status" value="1"/>
</dbReference>
<name>A0AA46DGB4_9BURK</name>
<dbReference type="InterPro" id="IPR002539">
    <property type="entry name" value="MaoC-like_dom"/>
</dbReference>